<sequence length="75" mass="7929">MEGAVFLGKRILILSGFPASWEGYLPAALPHGFTALCLNPGVSVAVLFFVESFATTEGLNRACSNGTKSVNAYFT</sequence>
<evidence type="ECO:0000313" key="2">
    <source>
        <dbReference type="Proteomes" id="UP000000442"/>
    </source>
</evidence>
<proteinExistence type="predicted"/>
<evidence type="ECO:0000313" key="1">
    <source>
        <dbReference type="EMBL" id="ACN13230.1"/>
    </source>
</evidence>
<gene>
    <name evidence="1" type="ordered locus">HRM2_01070</name>
</gene>
<dbReference type="RefSeq" id="WP_012662481.1">
    <property type="nucleotide sequence ID" value="NC_012108.1"/>
</dbReference>
<dbReference type="AlphaFoldDB" id="C0QEB3"/>
<protein>
    <submittedName>
        <fullName evidence="1">ABC-type transporter, permease component</fullName>
    </submittedName>
</protein>
<accession>C0QEB3</accession>
<reference evidence="1 2" key="1">
    <citation type="journal article" date="2009" name="Environ. Microbiol.">
        <title>Genome sequence of Desulfobacterium autotrophicum HRM2, a marine sulfate reducer oxidizing organic carbon completely to carbon dioxide.</title>
        <authorList>
            <person name="Strittmatter A.W."/>
            <person name="Liesegang H."/>
            <person name="Rabus R."/>
            <person name="Decker I."/>
            <person name="Amann J."/>
            <person name="Andres S."/>
            <person name="Henne A."/>
            <person name="Fricke W.F."/>
            <person name="Martinez-Arias R."/>
            <person name="Bartels D."/>
            <person name="Goesmann A."/>
            <person name="Krause L."/>
            <person name="Puehler A."/>
            <person name="Klenk H.P."/>
            <person name="Richter M."/>
            <person name="Schuler M."/>
            <person name="Gloeckner F.O."/>
            <person name="Meyerdierks A."/>
            <person name="Gottschalk G."/>
            <person name="Amann R."/>
        </authorList>
    </citation>
    <scope>NUCLEOTIDE SEQUENCE [LARGE SCALE GENOMIC DNA]</scope>
    <source>
        <strain evidence="2">ATCC 43914 / DSM 3382 / HRM2</strain>
    </source>
</reference>
<dbReference type="Proteomes" id="UP000000442">
    <property type="component" value="Chromosome"/>
</dbReference>
<name>C0QEB3_DESAH</name>
<dbReference type="HOGENOM" id="CLU_2665080_0_0_7"/>
<dbReference type="KEGG" id="dat:HRM2_01070"/>
<dbReference type="eggNOG" id="COG0600">
    <property type="taxonomic scope" value="Bacteria"/>
</dbReference>
<keyword evidence="2" id="KW-1185">Reference proteome</keyword>
<organism evidence="1 2">
    <name type="scientific">Desulforapulum autotrophicum (strain ATCC 43914 / DSM 3382 / VKM B-1955 / HRM2)</name>
    <name type="common">Desulfobacterium autotrophicum</name>
    <dbReference type="NCBI Taxonomy" id="177437"/>
    <lineage>
        <taxon>Bacteria</taxon>
        <taxon>Pseudomonadati</taxon>
        <taxon>Thermodesulfobacteriota</taxon>
        <taxon>Desulfobacteria</taxon>
        <taxon>Desulfobacterales</taxon>
        <taxon>Desulfobacteraceae</taxon>
        <taxon>Desulforapulum</taxon>
    </lineage>
</organism>
<dbReference type="EMBL" id="CP001087">
    <property type="protein sequence ID" value="ACN13230.1"/>
    <property type="molecule type" value="Genomic_DNA"/>
</dbReference>